<gene>
    <name evidence="4" type="ORF">DJFAAGMI_00416</name>
</gene>
<feature type="domain" description="Bacterial Ig-like" evidence="3">
    <location>
        <begin position="2326"/>
        <end position="2427"/>
    </location>
</feature>
<evidence type="ECO:0000259" key="3">
    <source>
        <dbReference type="Pfam" id="PF19078"/>
    </source>
</evidence>
<feature type="domain" description="DUF4347" evidence="2">
    <location>
        <begin position="98"/>
        <end position="260"/>
    </location>
</feature>
<feature type="domain" description="Bacterial Ig-like" evidence="3">
    <location>
        <begin position="2530"/>
        <end position="2630"/>
    </location>
</feature>
<comment type="caution">
    <text evidence="4">The sequence shown here is derived from an EMBL/GenBank/DDBJ whole genome shotgun (WGS) entry which is preliminary data.</text>
</comment>
<dbReference type="SUPFAM" id="SSF49313">
    <property type="entry name" value="Cadherin-like"/>
    <property type="match status" value="1"/>
</dbReference>
<feature type="domain" description="Bacterial Ig-like" evidence="3">
    <location>
        <begin position="2224"/>
        <end position="2325"/>
    </location>
</feature>
<evidence type="ECO:0000313" key="4">
    <source>
        <dbReference type="EMBL" id="MBS3017693.1"/>
    </source>
</evidence>
<feature type="domain" description="Bacterial Ig-like" evidence="3">
    <location>
        <begin position="2122"/>
        <end position="2223"/>
    </location>
</feature>
<keyword evidence="1" id="KW-0732">Signal</keyword>
<keyword evidence="5" id="KW-1185">Reference proteome</keyword>
<feature type="domain" description="Bacterial Ig-like" evidence="3">
    <location>
        <begin position="2631"/>
        <end position="2732"/>
    </location>
</feature>
<evidence type="ECO:0000256" key="1">
    <source>
        <dbReference type="ARBA" id="ARBA00022729"/>
    </source>
</evidence>
<dbReference type="InterPro" id="IPR015919">
    <property type="entry name" value="Cadherin-like_sf"/>
</dbReference>
<dbReference type="PANTHER" id="PTHR34677:SF3">
    <property type="entry name" value="BACTERIAL IG-LIKE DOMAIN-CONTAINING PROTEIN"/>
    <property type="match status" value="1"/>
</dbReference>
<accession>A0ABS5LMI8</accession>
<organism evidence="4 5">
    <name type="scientific">Comamonas brasiliensis</name>
    <dbReference type="NCBI Taxonomy" id="1812482"/>
    <lineage>
        <taxon>Bacteria</taxon>
        <taxon>Pseudomonadati</taxon>
        <taxon>Pseudomonadota</taxon>
        <taxon>Betaproteobacteria</taxon>
        <taxon>Burkholderiales</taxon>
        <taxon>Comamonadaceae</taxon>
        <taxon>Comamonas</taxon>
    </lineage>
</organism>
<dbReference type="InterPro" id="IPR044048">
    <property type="entry name" value="Big_12"/>
</dbReference>
<dbReference type="Proteomes" id="UP001647436">
    <property type="component" value="Unassembled WGS sequence"/>
</dbReference>
<dbReference type="Gene3D" id="2.60.40.1220">
    <property type="match status" value="3"/>
</dbReference>
<evidence type="ECO:0000313" key="5">
    <source>
        <dbReference type="Proteomes" id="UP001647436"/>
    </source>
</evidence>
<dbReference type="EMBL" id="JAANES010000001">
    <property type="protein sequence ID" value="MBS3017693.1"/>
    <property type="molecule type" value="Genomic_DNA"/>
</dbReference>
<feature type="domain" description="Bacterial Ig-like" evidence="3">
    <location>
        <begin position="2733"/>
        <end position="2834"/>
    </location>
</feature>
<name>A0ABS5LMI8_9BURK</name>
<dbReference type="RefSeq" id="WP_211455768.1">
    <property type="nucleotide sequence ID" value="NZ_JAANES010000001.1"/>
</dbReference>
<reference evidence="4 5" key="1">
    <citation type="submission" date="2020-03" db="EMBL/GenBank/DDBJ databases">
        <title>The role of nitrogen metabolism on polyethylene biodegradation.</title>
        <authorList>
            <person name="Peixoto J."/>
            <person name="Vizzotto C.S."/>
            <person name="Ramos A."/>
            <person name="Alves G."/>
            <person name="Steindorff A."/>
            <person name="Kruger R."/>
        </authorList>
    </citation>
    <scope>NUCLEOTIDE SEQUENCE [LARGE SCALE GENOMIC DNA]</scope>
    <source>
        <strain evidence="4 5">PE63</strain>
    </source>
</reference>
<feature type="domain" description="Bacterial Ig-like" evidence="3">
    <location>
        <begin position="2428"/>
        <end position="2529"/>
    </location>
</feature>
<evidence type="ECO:0000259" key="2">
    <source>
        <dbReference type="Pfam" id="PF14252"/>
    </source>
</evidence>
<feature type="domain" description="Bacterial Ig-like" evidence="3">
    <location>
        <begin position="2937"/>
        <end position="3038"/>
    </location>
</feature>
<dbReference type="Pfam" id="PF19078">
    <property type="entry name" value="Big_12"/>
    <property type="match status" value="9"/>
</dbReference>
<dbReference type="InterPro" id="IPR014755">
    <property type="entry name" value="Cu-Rt/internalin_Ig-like"/>
</dbReference>
<dbReference type="Pfam" id="PF14252">
    <property type="entry name" value="DUF4347"/>
    <property type="match status" value="1"/>
</dbReference>
<feature type="domain" description="Bacterial Ig-like" evidence="3">
    <location>
        <begin position="2835"/>
        <end position="2936"/>
    </location>
</feature>
<protein>
    <recommendedName>
        <fullName evidence="6">DUF4347 domain-containing protein</fullName>
    </recommendedName>
</protein>
<sequence length="3350" mass="338225">MTRKSRPFWNRLTQAMTAQAVKTDAPQSLQPATAVRPLALEQRFMFDGAAAVDVAHAATDAGAAEHVADTASALRHALTAEAQRASEGAAGTTQRQEVVFVDSQVANLGELLAGLSGNDEVVILDAGKDGLQQMADYLQGRSGLDAIHLLSHGADGTVQMGNVWLSSANLAEHRTALESIGSTLSADGDLLLYGCSVGESSKGQAFLDALALMTGADVAGSTDDTGGQALGGNWVLELHRGDVETTALFQQAQEPAWNYLLASAAFTSGTSYSEGPDVDAHTSTVDALGQPSRNLFLLNAGGTYTFNGKVDSGNSDSTDVIPIEVPPGYEIASYTFQASGGLVGGKFLIEDMSGTNGILRDQNLSNAARNVSGSTAIKAGSYGVYVGNGVNVFDYTLTLNVVAINAPPVISNFNGDAVAYVEDAAYVLLDNGSNATVTDADSVNFAGGKMTVQITTGLASGEDVLFIRDQGNGANLIFVTGASVIYNGLVVGTFTGGTNGNPLVITFTNNANPTTVSALVHNLAYRNSNSTEPSTTARSVSIAMDDGAGGSSTTSVVSLSVVAVNDAPVANITATNPTYTENTSAVQLFSGATINTVESGQSVLQMVFSVSGVANGSSEKLVIDGTDVTLVQGTSLTTSANGISITVSVSSGTATVTLDKAAGLSTATAQTVLNNISYRNDSDTPTTVNRVVTLSTVSDSGGTANGGQPTAAVGIFSTVTVVGINDAPVLSGGPYNFATINEDGTATGVQISTILTSHTMNDADTGALRGVAIIAKTGNGTWQYSTDNSNWTDFGAVSNNSSLLLAATTYVRYVPDAANGETATLTFRGWDQTTGTASANGVRSTADTTSNGGTTAFSIGTGAVNQIVTSVNDAPVMIGVAPTLSGINDDAINNAGAQVSSLLGGVTDVDTGALKGMAIIDLTATYGKWQYSTNAGSTWSDVGSVSVTSALILTAQNMVRFVPDGIHGETATISYKAWDQTNATLGLQGTKANTTTSGGTSAYSSQFDTATVVVTAVNDRPVVTLTGTAAVWTEANNAPSSRIPVDNGVTVSDPDGPNPIKATVRLLTYYSSQDSLAFVNDGLSMGNIVGTWNAGTGILTLESAGNTATTAEFQAAMRAVTYGNSSDTPNTTSRTIQFQVTDGGNLDSIAVTRDVTIIAVNDSPTISAPVSQAINEDIPTALSSITFSDVDSTLGIVTFSLGGGTGTLSATGAGGVTVGGTSTALTLSGTLANINQFIANNRLVYTSAANASGDVTLTINVNTTSVSDATTTMTLQVQAVNDAPVATVPPSITVTEDVSSVITGISFTDIDVGINAVTATFSVPSGTLSATTGLGVTVGGSGTGLLTLTGSLADINFFIAANGLTFKTAQDATASVILTVNINDGGFSGSGGEQTDTKTVTLNVTAVNDAPINNVPGAQTASQNVALGFNTANGNAISISDVDAGNGLITVTLTAVNGTLTLSNLSGINMVSGTGLNNVVMIFEGNRTNLNAALQSLTFRPTTNHLGAASITIETNDNGNSGTGGAKSDVDTISINVIPVNPKITDVSAQGLDRTVKIGDEVLISMTWDQVVNVDLSGGSPTLLLETGLVDRNAVYVSGTGTNTLVFKYTVQAGDISADLDFQSTAALQLNGAAISNNTSDLAVLTLPTVGGADSLGGRSNIVVDGVVPVVGSVFAPVDGTYITGQGLDFTVNFSEAMTVDTTTGVPRIAVTLDTGGTVYAEYISGSGSSALVFRMVVTSGQLDSNGITLGSSIDTNGGAITDLAGNATVTTLNSVASTTGVNVDGIAPSVVSVVPPVDGSYKSGDVLSFTVNASEAVQIGSLAPRLVLDVGGVTRYATYLSGSGSDQLVFQYVVQAGDNDAHGIAVNSFDLRGEQLTDLAGNDIDPTLGNGSLPGVRVDTTVPTASNIVRVGASPTNSSSASFTVTFSEDVSGVDVSDFNLALGGSAGGSITSVTRVDGRTYTVVVDSLTGDGTVQLNLNASGTGITDAAGNALSGGLSGDSYSIDRVAPSIVIVRVPANGTYVEGQILSFTVNASELVLVTGTPGLELTIGGNAVQASYVSGSGSNALVFEYTVQAGDLDVDGVAINGLKLNGGTVQDAVGNDLDLTLNAVGATTEVKVDTIAPTATIVVADTALAVGETTTVTITFSEAVNGFDNSDLSVSGGTLSAVTSSDGGVTWTATFTPTANITATSNLITLNNAGVTDKAGNVGVGSTVSNAYAIDTALPTATIVVADATLQAGESTTVTITFSEAVDGFDNSDLSVGGGTLSAVTSSDGGVTWTATFTPTANITATSNLITLNNAGVTDKAGNVGVGSTVSNAYAIDTALPTATIVVTDTALAIGETTTVTITFSEAVDGFDNSDLSVSGGTLSAVGSSDGGVTWTATFTPTANITATSNLITLNNAGVTDKAGNVGVGSTVSNAYAIDTALPTATIVIADTALQAGESTTVTITFSEAVDGFDNSDLSVSGGTLSAVTSSDGGVTWTATFTPTINLESTGNLITLNNAGVTDKAGNAGVGSTHSNAYVIDTQRPTAAIVVTDTALAVGETTTVTITFSEAVTGLDVGDFTVANGSLSNLSSSDGVTWTATLTPTASITDASNVITLNNTGYVDAAGNTGTGSTDSNNYAIDTQRPTATIVVTDTALAVGETSTVSIIFSEVVSGLTTADFTVANGTLSNLSSSDGGLTWTATLTPTASITDTSNVITLDNTGYTDTAGNTGAGTSVSNNYAIDTQRPTATIVVTDNALSVGETSLVTITFSEAVSGLTTADFTLANGTLSNLSSGDGGLTWTATLTPTVGITDTSNVITLDNNGYVDAAGNTGSGTTDSNSYAIDTQRPTATIVVTDSALKVGETTLVTITFSEAVSGLTTADFTVANGTLINLSSSDGGLTWTATLTPTAGITDTSNVITLNNAGYVDAAGNTGSGTTDSNNYAIDTQRPTAIIVVADNALKVGETSLVTITFSEAVNGFSNADLSVANGTLSAVSSSDGGITWTATFTPTAGITQASNQITLNNSDYVDAAGNSGTGTTASNVYAIDTLDPVAPEMALDQATLVDGRQVSPTGLVIISGLEAGGSWQYSLDNGVSWIEGRGNAVQLPALGAFNLWVQQKDAAGNASPVTSLNGIVEPLVPPAVQPPGLPALTDLPAGSGLAPFQASEVSEPNADFLQSTSTALNTSSQRDGMYGSEHWSGYGVPQSIAGVNDWMGVSLFVPTEVIRSGFDPVPEQFSVSTGASILDLKPVLLASDSPWDIESLRFSFADRQELPGWVRLDRQSGQLTIHAPKELSTTLVLQIKVSDGKGHESVRTVKVVIGEARVTSSAPAGRAGLSEKMANAANQQVGKRMSMYVHG</sequence>
<dbReference type="PANTHER" id="PTHR34677">
    <property type="match status" value="1"/>
</dbReference>
<evidence type="ECO:0008006" key="6">
    <source>
        <dbReference type="Google" id="ProtNLM"/>
    </source>
</evidence>
<proteinExistence type="predicted"/>
<dbReference type="InterPro" id="IPR025592">
    <property type="entry name" value="DUF4347"/>
</dbReference>